<organism evidence="1">
    <name type="scientific">uncultured Cytophagales bacterium</name>
    <dbReference type="NCBI Taxonomy" id="158755"/>
    <lineage>
        <taxon>Bacteria</taxon>
        <taxon>Pseudomonadati</taxon>
        <taxon>Bacteroidota</taxon>
        <taxon>Sphingobacteriia</taxon>
        <taxon>Sphingobacteriales</taxon>
        <taxon>environmental samples</taxon>
    </lineage>
</organism>
<sequence>MPFSRKHVSHFLILQGITQLGWFIRTPYRHVKKRIESD</sequence>
<protein>
    <submittedName>
        <fullName evidence="1">Uncharacterized protein</fullName>
    </submittedName>
</protein>
<accession>A0A6J4L6C3</accession>
<gene>
    <name evidence="1" type="ORF">AVDCRST_MAG56-7403</name>
</gene>
<reference evidence="1" key="1">
    <citation type="submission" date="2020-02" db="EMBL/GenBank/DDBJ databases">
        <authorList>
            <person name="Meier V. D."/>
        </authorList>
    </citation>
    <scope>NUCLEOTIDE SEQUENCE</scope>
    <source>
        <strain evidence="1">AVDCRST_MAG56</strain>
    </source>
</reference>
<proteinExistence type="predicted"/>
<evidence type="ECO:0000313" key="1">
    <source>
        <dbReference type="EMBL" id="CAA9323399.1"/>
    </source>
</evidence>
<dbReference type="AlphaFoldDB" id="A0A6J4L6C3"/>
<dbReference type="EMBL" id="CADCTQ010000585">
    <property type="protein sequence ID" value="CAA9323399.1"/>
    <property type="molecule type" value="Genomic_DNA"/>
</dbReference>
<name>A0A6J4L6C3_9SPHI</name>